<evidence type="ECO:0000256" key="1">
    <source>
        <dbReference type="ARBA" id="ARBA00006484"/>
    </source>
</evidence>
<dbReference type="SUPFAM" id="SSF51735">
    <property type="entry name" value="NAD(P)-binding Rossmann-fold domains"/>
    <property type="match status" value="1"/>
</dbReference>
<dbReference type="FunFam" id="3.40.50.720:FF:000084">
    <property type="entry name" value="Short-chain dehydrogenase reductase"/>
    <property type="match status" value="1"/>
</dbReference>
<evidence type="ECO:0000313" key="2">
    <source>
        <dbReference type="EMBL" id="SDS49071.1"/>
    </source>
</evidence>
<dbReference type="PROSITE" id="PS00061">
    <property type="entry name" value="ADH_SHORT"/>
    <property type="match status" value="1"/>
</dbReference>
<dbReference type="PANTHER" id="PTHR42760:SF122">
    <property type="entry name" value="NAD(P)-BINDING PROTEIN"/>
    <property type="match status" value="1"/>
</dbReference>
<dbReference type="GO" id="GO:0016616">
    <property type="term" value="F:oxidoreductase activity, acting on the CH-OH group of donors, NAD or NADP as acceptor"/>
    <property type="evidence" value="ECO:0007669"/>
    <property type="project" value="TreeGrafter"/>
</dbReference>
<protein>
    <submittedName>
        <fullName evidence="2">NAD(P)-dependent dehydrogenase, short-chain alcohol dehydrogenase family</fullName>
    </submittedName>
</protein>
<dbReference type="PRINTS" id="PR00081">
    <property type="entry name" value="GDHRDH"/>
</dbReference>
<dbReference type="Proteomes" id="UP000243904">
    <property type="component" value="Chromosome I"/>
</dbReference>
<dbReference type="PANTHER" id="PTHR42760">
    <property type="entry name" value="SHORT-CHAIN DEHYDROGENASES/REDUCTASES FAMILY MEMBER"/>
    <property type="match status" value="1"/>
</dbReference>
<dbReference type="GO" id="GO:0006633">
    <property type="term" value="P:fatty acid biosynthetic process"/>
    <property type="evidence" value="ECO:0007669"/>
    <property type="project" value="TreeGrafter"/>
</dbReference>
<proteinExistence type="inferred from homology"/>
<evidence type="ECO:0000313" key="3">
    <source>
        <dbReference type="Proteomes" id="UP000243904"/>
    </source>
</evidence>
<reference evidence="3" key="1">
    <citation type="submission" date="2016-10" db="EMBL/GenBank/DDBJ databases">
        <authorList>
            <person name="Varghese N."/>
            <person name="Submissions S."/>
        </authorList>
    </citation>
    <scope>NUCLEOTIDE SEQUENCE [LARGE SCALE GENOMIC DNA]</scope>
    <source>
        <strain evidence="3">GAS369</strain>
    </source>
</reference>
<dbReference type="GO" id="GO:0048038">
    <property type="term" value="F:quinone binding"/>
    <property type="evidence" value="ECO:0007669"/>
    <property type="project" value="TreeGrafter"/>
</dbReference>
<dbReference type="CDD" id="cd05233">
    <property type="entry name" value="SDR_c"/>
    <property type="match status" value="1"/>
</dbReference>
<dbReference type="InterPro" id="IPR002347">
    <property type="entry name" value="SDR_fam"/>
</dbReference>
<name>A0A1H1SMC2_9BRAD</name>
<dbReference type="Pfam" id="PF13561">
    <property type="entry name" value="adh_short_C2"/>
    <property type="match status" value="1"/>
</dbReference>
<dbReference type="Gene3D" id="3.40.50.720">
    <property type="entry name" value="NAD(P)-binding Rossmann-like Domain"/>
    <property type="match status" value="1"/>
</dbReference>
<sequence length="271" mass="27852">MTISERLRGKVVLITGAANGIGAATATLFAKAGAAIGLIDKDADGLAKMASTLSGAGHKVHAVPGSVTEPADIKRVVDETVERFGPITVLVNNAGVTLTRPFMDTTMADIDFLVGVNLKGLVLASQAVIPHMIAAGGGAIVHDASNAGIVGRPWQPFYGATKAGIVSLTKSMALAHARDGVRVNCICPGSIDTPMLRGALASSGNFDQNWRRTSMVIPMGRIGEADDIAFATLFLASDEAKYITGVALPVDGGRTAGVAETSHLTMESQSS</sequence>
<dbReference type="InterPro" id="IPR036291">
    <property type="entry name" value="NAD(P)-bd_dom_sf"/>
</dbReference>
<keyword evidence="3" id="KW-1185">Reference proteome</keyword>
<gene>
    <name evidence="2" type="ORF">SAMN05444158_2220</name>
</gene>
<organism evidence="2 3">
    <name type="scientific">Bradyrhizobium canariense</name>
    <dbReference type="NCBI Taxonomy" id="255045"/>
    <lineage>
        <taxon>Bacteria</taxon>
        <taxon>Pseudomonadati</taxon>
        <taxon>Pseudomonadota</taxon>
        <taxon>Alphaproteobacteria</taxon>
        <taxon>Hyphomicrobiales</taxon>
        <taxon>Nitrobacteraceae</taxon>
        <taxon>Bradyrhizobium</taxon>
    </lineage>
</organism>
<accession>A0A1H1SMC2</accession>
<dbReference type="AlphaFoldDB" id="A0A1H1SMC2"/>
<dbReference type="PRINTS" id="PR00080">
    <property type="entry name" value="SDRFAMILY"/>
</dbReference>
<dbReference type="RefSeq" id="WP_146687252.1">
    <property type="nucleotide sequence ID" value="NZ_LT629750.1"/>
</dbReference>
<dbReference type="EMBL" id="LT629750">
    <property type="protein sequence ID" value="SDS49071.1"/>
    <property type="molecule type" value="Genomic_DNA"/>
</dbReference>
<dbReference type="InterPro" id="IPR020904">
    <property type="entry name" value="Sc_DH/Rdtase_CS"/>
</dbReference>
<comment type="similarity">
    <text evidence="1">Belongs to the short-chain dehydrogenases/reductases (SDR) family.</text>
</comment>
<dbReference type="NCBIfam" id="NF005559">
    <property type="entry name" value="PRK07231.1"/>
    <property type="match status" value="1"/>
</dbReference>